<dbReference type="AlphaFoldDB" id="A0A933W3Z5"/>
<evidence type="ECO:0000256" key="7">
    <source>
        <dbReference type="PIRSR" id="PIRSR001217-1"/>
    </source>
</evidence>
<comment type="subcellular location">
    <subcellularLocation>
        <location evidence="1">Membrane</location>
    </subcellularLocation>
</comment>
<dbReference type="InterPro" id="IPR047217">
    <property type="entry name" value="S49_SppA_67K_type_N"/>
</dbReference>
<dbReference type="Pfam" id="PF01343">
    <property type="entry name" value="Peptidase_S49"/>
    <property type="match status" value="2"/>
</dbReference>
<dbReference type="InterPro" id="IPR047272">
    <property type="entry name" value="S49_SppA_C"/>
</dbReference>
<evidence type="ECO:0000256" key="6">
    <source>
        <dbReference type="ARBA" id="ARBA00023136"/>
    </source>
</evidence>
<gene>
    <name evidence="9" type="primary">sppA</name>
    <name evidence="9" type="ORF">HZA61_13375</name>
</gene>
<comment type="similarity">
    <text evidence="2">Belongs to the peptidase S49 family.</text>
</comment>
<evidence type="ECO:0000256" key="5">
    <source>
        <dbReference type="ARBA" id="ARBA00022825"/>
    </source>
</evidence>
<feature type="active site" description="Nucleophile" evidence="7">
    <location>
        <position position="376"/>
    </location>
</feature>
<dbReference type="Gene3D" id="3.90.226.10">
    <property type="entry name" value="2-enoyl-CoA Hydratase, Chain A, domain 1"/>
    <property type="match status" value="3"/>
</dbReference>
<dbReference type="PIRSF" id="PIRSF001217">
    <property type="entry name" value="Protease_4_SppA"/>
    <property type="match status" value="1"/>
</dbReference>
<dbReference type="EMBL" id="JACRIW010000093">
    <property type="protein sequence ID" value="MBI5170473.1"/>
    <property type="molecule type" value="Genomic_DNA"/>
</dbReference>
<evidence type="ECO:0000256" key="4">
    <source>
        <dbReference type="ARBA" id="ARBA00022801"/>
    </source>
</evidence>
<comment type="caution">
    <text evidence="9">The sequence shown here is derived from an EMBL/GenBank/DDBJ whole genome shotgun (WGS) entry which is preliminary data.</text>
</comment>
<evidence type="ECO:0000256" key="1">
    <source>
        <dbReference type="ARBA" id="ARBA00004370"/>
    </source>
</evidence>
<dbReference type="NCBIfam" id="TIGR00705">
    <property type="entry name" value="SppA_67K"/>
    <property type="match status" value="1"/>
</dbReference>
<dbReference type="GO" id="GO:0008236">
    <property type="term" value="F:serine-type peptidase activity"/>
    <property type="evidence" value="ECO:0007669"/>
    <property type="project" value="UniProtKB-KW"/>
</dbReference>
<keyword evidence="4" id="KW-0378">Hydrolase</keyword>
<feature type="active site" description="Proton donor/acceptor" evidence="7">
    <location>
        <position position="182"/>
    </location>
</feature>
<dbReference type="PANTHER" id="PTHR33209:SF1">
    <property type="entry name" value="PEPTIDASE S49 DOMAIN-CONTAINING PROTEIN"/>
    <property type="match status" value="1"/>
</dbReference>
<dbReference type="NCBIfam" id="TIGR00706">
    <property type="entry name" value="SppA_dom"/>
    <property type="match status" value="1"/>
</dbReference>
<dbReference type="CDD" id="cd07023">
    <property type="entry name" value="S49_Sppa_N_C"/>
    <property type="match status" value="1"/>
</dbReference>
<feature type="domain" description="Peptidase S49" evidence="8">
    <location>
        <begin position="114"/>
        <end position="255"/>
    </location>
</feature>
<dbReference type="InterPro" id="IPR002142">
    <property type="entry name" value="Peptidase_S49"/>
</dbReference>
<dbReference type="Proteomes" id="UP000696931">
    <property type="component" value="Unassembled WGS sequence"/>
</dbReference>
<evidence type="ECO:0000256" key="3">
    <source>
        <dbReference type="ARBA" id="ARBA00022670"/>
    </source>
</evidence>
<organism evidence="9 10">
    <name type="scientific">Eiseniibacteriota bacterium</name>
    <dbReference type="NCBI Taxonomy" id="2212470"/>
    <lineage>
        <taxon>Bacteria</taxon>
        <taxon>Candidatus Eiseniibacteriota</taxon>
    </lineage>
</organism>
<evidence type="ECO:0000259" key="8">
    <source>
        <dbReference type="Pfam" id="PF01343"/>
    </source>
</evidence>
<proteinExistence type="inferred from homology"/>
<reference evidence="9" key="1">
    <citation type="submission" date="2020-07" db="EMBL/GenBank/DDBJ databases">
        <title>Huge and variable diversity of episymbiotic CPR bacteria and DPANN archaea in groundwater ecosystems.</title>
        <authorList>
            <person name="He C.Y."/>
            <person name="Keren R."/>
            <person name="Whittaker M."/>
            <person name="Farag I.F."/>
            <person name="Doudna J."/>
            <person name="Cate J.H.D."/>
            <person name="Banfield J.F."/>
        </authorList>
    </citation>
    <scope>NUCLEOTIDE SEQUENCE</scope>
    <source>
        <strain evidence="9">NC_groundwater_1813_Pr3_B-0.1um_71_17</strain>
    </source>
</reference>
<dbReference type="GO" id="GO:0006465">
    <property type="term" value="P:signal peptide processing"/>
    <property type="evidence" value="ECO:0007669"/>
    <property type="project" value="InterPro"/>
</dbReference>
<keyword evidence="6" id="KW-0472">Membrane</keyword>
<keyword evidence="5" id="KW-0720">Serine protease</keyword>
<dbReference type="InterPro" id="IPR004634">
    <property type="entry name" value="Pept_S49_pIV"/>
</dbReference>
<keyword evidence="3" id="KW-0645">Protease</keyword>
<evidence type="ECO:0000313" key="9">
    <source>
        <dbReference type="EMBL" id="MBI5170473.1"/>
    </source>
</evidence>
<sequence length="578" mass="61929">MASRSKAFGLILLCVVLGALGLTAVTRLRNPSKPAASKSLLVYEVPGEIEESHATTTSFSLASLRPDRPTLFEVTDALRRAAGDDHVKGLALHIGEVRWGWARVAEFREALAEFRRSGKPIYASFSGGGEQAYLIACSADHLSMPPTADLGLDGLSISATFMKGTYDKLGIRPNFAHVGTFKSAVEQYTRENLSPDARIALEALLDDTFGLLVDSLASARRIPRDSVARLIDRGPFSAGDALAAGLVDTLLHEMDLDSLAARAVSRKPVDPLPFTKYLANEGLDDPTATVFALVSAEGAIAPGKDRDDPFGGRTLGGETLRDALLAAGRKDEVKAVILRIDSPGGSGQASDDVWREVRRLRLKKPVIVSMSNLAASGGYYIACGADAIVADPATITGSIGVFGGKLNILGLYHKLGLTIETVSRGRNASMLSPYEDFSPEAAAKFQQQMDAFYRTFLARVAEGRQMDATAVDSIAQGRVWTGLSAKRLGLVDTLGGLSTAVALARQHAKVAEGSSVRLEPFPSPHRAFWQNAFESFLEDEEEARMTKSVPELLATWLHASTFPAGTVLALMPFTLEIR</sequence>
<evidence type="ECO:0000313" key="10">
    <source>
        <dbReference type="Proteomes" id="UP000696931"/>
    </source>
</evidence>
<dbReference type="PANTHER" id="PTHR33209">
    <property type="entry name" value="PROTEASE 4"/>
    <property type="match status" value="1"/>
</dbReference>
<dbReference type="InterPro" id="IPR004635">
    <property type="entry name" value="Pept_S49_SppA"/>
</dbReference>
<feature type="domain" description="Peptidase S49" evidence="8">
    <location>
        <begin position="361"/>
        <end position="510"/>
    </location>
</feature>
<accession>A0A933W3Z5</accession>
<dbReference type="GO" id="GO:0016020">
    <property type="term" value="C:membrane"/>
    <property type="evidence" value="ECO:0007669"/>
    <property type="project" value="UniProtKB-SubCell"/>
</dbReference>
<name>A0A933W3Z5_UNCEI</name>
<dbReference type="CDD" id="cd07018">
    <property type="entry name" value="S49_SppA_67K_type"/>
    <property type="match status" value="1"/>
</dbReference>
<evidence type="ECO:0000256" key="2">
    <source>
        <dbReference type="ARBA" id="ARBA00008683"/>
    </source>
</evidence>
<protein>
    <submittedName>
        <fullName evidence="9">Signal peptide peptidase SppA</fullName>
    </submittedName>
</protein>
<dbReference type="InterPro" id="IPR029045">
    <property type="entry name" value="ClpP/crotonase-like_dom_sf"/>
</dbReference>
<dbReference type="SUPFAM" id="SSF52096">
    <property type="entry name" value="ClpP/crotonase"/>
    <property type="match status" value="2"/>
</dbReference>